<evidence type="ECO:0000313" key="3">
    <source>
        <dbReference type="Proteomes" id="UP000243904"/>
    </source>
</evidence>
<evidence type="ECO:0000313" key="2">
    <source>
        <dbReference type="EMBL" id="SDR83402.1"/>
    </source>
</evidence>
<dbReference type="RefSeq" id="WP_146685965.1">
    <property type="nucleotide sequence ID" value="NZ_LT629750.1"/>
</dbReference>
<sequence>MNQGQPEEYSLSPLQTFFAKVAIVTGALLTTLYFASSLAVSFVTTQSEQLKALKGGAAFWGAMEQKLYTLADAPDIAPEKKQKIIDAIHRLSLKYKPYFDALNDDGAPGKPERAKPDHGF</sequence>
<proteinExistence type="predicted"/>
<keyword evidence="1" id="KW-0472">Membrane</keyword>
<accession>A0A1H1MA01</accession>
<organism evidence="2 3">
    <name type="scientific">Bradyrhizobium canariense</name>
    <dbReference type="NCBI Taxonomy" id="255045"/>
    <lineage>
        <taxon>Bacteria</taxon>
        <taxon>Pseudomonadati</taxon>
        <taxon>Pseudomonadota</taxon>
        <taxon>Alphaproteobacteria</taxon>
        <taxon>Hyphomicrobiales</taxon>
        <taxon>Nitrobacteraceae</taxon>
        <taxon>Bradyrhizobium</taxon>
    </lineage>
</organism>
<keyword evidence="1" id="KW-1133">Transmembrane helix</keyword>
<dbReference type="EMBL" id="LT629750">
    <property type="protein sequence ID" value="SDR83402.1"/>
    <property type="molecule type" value="Genomic_DNA"/>
</dbReference>
<feature type="transmembrane region" description="Helical" evidence="1">
    <location>
        <begin position="17"/>
        <end position="44"/>
    </location>
</feature>
<reference evidence="3" key="1">
    <citation type="submission" date="2016-10" db="EMBL/GenBank/DDBJ databases">
        <authorList>
            <person name="Varghese N."/>
            <person name="Submissions S."/>
        </authorList>
    </citation>
    <scope>NUCLEOTIDE SEQUENCE [LARGE SCALE GENOMIC DNA]</scope>
    <source>
        <strain evidence="3">GAS369</strain>
    </source>
</reference>
<evidence type="ECO:0000256" key="1">
    <source>
        <dbReference type="SAM" id="Phobius"/>
    </source>
</evidence>
<keyword evidence="1" id="KW-0812">Transmembrane</keyword>
<keyword evidence="3" id="KW-1185">Reference proteome</keyword>
<gene>
    <name evidence="2" type="ORF">SAMN05444158_0145</name>
</gene>
<name>A0A1H1MA01_9BRAD</name>
<protein>
    <submittedName>
        <fullName evidence="2">Uncharacterized protein</fullName>
    </submittedName>
</protein>
<dbReference type="Proteomes" id="UP000243904">
    <property type="component" value="Chromosome I"/>
</dbReference>
<dbReference type="AlphaFoldDB" id="A0A1H1MA01"/>